<name>A0A2P2IXF1_RHIMU</name>
<organism evidence="1">
    <name type="scientific">Rhizophora mucronata</name>
    <name type="common">Asiatic mangrove</name>
    <dbReference type="NCBI Taxonomy" id="61149"/>
    <lineage>
        <taxon>Eukaryota</taxon>
        <taxon>Viridiplantae</taxon>
        <taxon>Streptophyta</taxon>
        <taxon>Embryophyta</taxon>
        <taxon>Tracheophyta</taxon>
        <taxon>Spermatophyta</taxon>
        <taxon>Magnoliopsida</taxon>
        <taxon>eudicotyledons</taxon>
        <taxon>Gunneridae</taxon>
        <taxon>Pentapetalae</taxon>
        <taxon>rosids</taxon>
        <taxon>fabids</taxon>
        <taxon>Malpighiales</taxon>
        <taxon>Rhizophoraceae</taxon>
        <taxon>Rhizophora</taxon>
    </lineage>
</organism>
<sequence>MIAKHLIQKLKHNAKMPVGRRQIWQRSILVNHTKENSRLKIIKTEMLMITMSTKFQTRKP</sequence>
<accession>A0A2P2IXF1</accession>
<proteinExistence type="predicted"/>
<protein>
    <submittedName>
        <fullName evidence="1">Uncharacterized protein</fullName>
    </submittedName>
</protein>
<evidence type="ECO:0000313" key="1">
    <source>
        <dbReference type="EMBL" id="MBW85905.1"/>
    </source>
</evidence>
<reference evidence="1" key="1">
    <citation type="submission" date="2018-02" db="EMBL/GenBank/DDBJ databases">
        <title>Rhizophora mucronata_Transcriptome.</title>
        <authorList>
            <person name="Meera S.P."/>
            <person name="Sreeshan A."/>
            <person name="Augustine A."/>
        </authorList>
    </citation>
    <scope>NUCLEOTIDE SEQUENCE</scope>
    <source>
        <tissue evidence="1">Leaf</tissue>
    </source>
</reference>
<dbReference type="EMBL" id="GGEC01005422">
    <property type="protein sequence ID" value="MBW85905.1"/>
    <property type="molecule type" value="Transcribed_RNA"/>
</dbReference>
<dbReference type="AlphaFoldDB" id="A0A2P2IXF1"/>